<gene>
    <name evidence="2" type="ORF">DERYTH_LOCUS7694</name>
</gene>
<comment type="caution">
    <text evidence="2">The sequence shown here is derived from an EMBL/GenBank/DDBJ whole genome shotgun (WGS) entry which is preliminary data.</text>
</comment>
<dbReference type="AlphaFoldDB" id="A0A9N9GH65"/>
<accession>A0A9N9GH65</accession>
<feature type="non-terminal residue" evidence="2">
    <location>
        <position position="1"/>
    </location>
</feature>
<proteinExistence type="predicted"/>
<name>A0A9N9GH65_9GLOM</name>
<sequence>RKVPTNLTHLENEKPEPISKPGSSMQTSLNLDDLDELFGVI</sequence>
<dbReference type="Proteomes" id="UP000789405">
    <property type="component" value="Unassembled WGS sequence"/>
</dbReference>
<evidence type="ECO:0000256" key="1">
    <source>
        <dbReference type="SAM" id="MobiDB-lite"/>
    </source>
</evidence>
<organism evidence="2 3">
    <name type="scientific">Dentiscutata erythropus</name>
    <dbReference type="NCBI Taxonomy" id="1348616"/>
    <lineage>
        <taxon>Eukaryota</taxon>
        <taxon>Fungi</taxon>
        <taxon>Fungi incertae sedis</taxon>
        <taxon>Mucoromycota</taxon>
        <taxon>Glomeromycotina</taxon>
        <taxon>Glomeromycetes</taxon>
        <taxon>Diversisporales</taxon>
        <taxon>Gigasporaceae</taxon>
        <taxon>Dentiscutata</taxon>
    </lineage>
</organism>
<dbReference type="EMBL" id="CAJVPY010003793">
    <property type="protein sequence ID" value="CAG8602050.1"/>
    <property type="molecule type" value="Genomic_DNA"/>
</dbReference>
<evidence type="ECO:0000313" key="3">
    <source>
        <dbReference type="Proteomes" id="UP000789405"/>
    </source>
</evidence>
<keyword evidence="3" id="KW-1185">Reference proteome</keyword>
<evidence type="ECO:0000313" key="2">
    <source>
        <dbReference type="EMBL" id="CAG8602050.1"/>
    </source>
</evidence>
<reference evidence="2" key="1">
    <citation type="submission" date="2021-06" db="EMBL/GenBank/DDBJ databases">
        <authorList>
            <person name="Kallberg Y."/>
            <person name="Tangrot J."/>
            <person name="Rosling A."/>
        </authorList>
    </citation>
    <scope>NUCLEOTIDE SEQUENCE</scope>
    <source>
        <strain evidence="2">MA453B</strain>
    </source>
</reference>
<protein>
    <submittedName>
        <fullName evidence="2">3750_t:CDS:1</fullName>
    </submittedName>
</protein>
<feature type="region of interest" description="Disordered" evidence="1">
    <location>
        <begin position="1"/>
        <end position="28"/>
    </location>
</feature>